<evidence type="ECO:0008006" key="4">
    <source>
        <dbReference type="Google" id="ProtNLM"/>
    </source>
</evidence>
<feature type="compositionally biased region" description="Basic residues" evidence="1">
    <location>
        <begin position="90"/>
        <end position="100"/>
    </location>
</feature>
<comment type="caution">
    <text evidence="2">The sequence shown here is derived from an EMBL/GenBank/DDBJ whole genome shotgun (WGS) entry which is preliminary data.</text>
</comment>
<feature type="compositionally biased region" description="Basic residues" evidence="1">
    <location>
        <begin position="52"/>
        <end position="61"/>
    </location>
</feature>
<proteinExistence type="predicted"/>
<accession>A0ABR3X775</accession>
<name>A0ABR3X775_9EURO</name>
<reference evidence="2 3" key="1">
    <citation type="journal article" date="2024" name="IMA Fungus">
        <title>IMA Genome - F19 : A genome assembly and annotation guide to empower mycologists, including annotated draft genome sequences of Ceratocystis pirilliformis, Diaporthe australafricana, Fusarium ophioides, Paecilomyces lecythidis, and Sporothrix stenoceras.</title>
        <authorList>
            <person name="Aylward J."/>
            <person name="Wilson A.M."/>
            <person name="Visagie C.M."/>
            <person name="Spraker J."/>
            <person name="Barnes I."/>
            <person name="Buitendag C."/>
            <person name="Ceriani C."/>
            <person name="Del Mar Angel L."/>
            <person name="du Plessis D."/>
            <person name="Fuchs T."/>
            <person name="Gasser K."/>
            <person name="Kramer D."/>
            <person name="Li W."/>
            <person name="Munsamy K."/>
            <person name="Piso A."/>
            <person name="Price J.L."/>
            <person name="Sonnekus B."/>
            <person name="Thomas C."/>
            <person name="van der Nest A."/>
            <person name="van Dijk A."/>
            <person name="van Heerden A."/>
            <person name="van Vuuren N."/>
            <person name="Yilmaz N."/>
            <person name="Duong T.A."/>
            <person name="van der Merwe N.A."/>
            <person name="Wingfield M.J."/>
            <person name="Wingfield B.D."/>
        </authorList>
    </citation>
    <scope>NUCLEOTIDE SEQUENCE [LARGE SCALE GENOMIC DNA]</scope>
    <source>
        <strain evidence="2 3">CMW 18167</strain>
    </source>
</reference>
<feature type="compositionally biased region" description="Pro residues" evidence="1">
    <location>
        <begin position="23"/>
        <end position="32"/>
    </location>
</feature>
<feature type="compositionally biased region" description="Basic and acidic residues" evidence="1">
    <location>
        <begin position="101"/>
        <end position="112"/>
    </location>
</feature>
<feature type="region of interest" description="Disordered" evidence="1">
    <location>
        <begin position="90"/>
        <end position="112"/>
    </location>
</feature>
<feature type="region of interest" description="Disordered" evidence="1">
    <location>
        <begin position="1"/>
        <end position="78"/>
    </location>
</feature>
<evidence type="ECO:0000256" key="1">
    <source>
        <dbReference type="SAM" id="MobiDB-lite"/>
    </source>
</evidence>
<evidence type="ECO:0000313" key="3">
    <source>
        <dbReference type="Proteomes" id="UP001583193"/>
    </source>
</evidence>
<dbReference type="Proteomes" id="UP001583193">
    <property type="component" value="Unassembled WGS sequence"/>
</dbReference>
<dbReference type="EMBL" id="JAVDPF010000026">
    <property type="protein sequence ID" value="KAL1871791.1"/>
    <property type="molecule type" value="Genomic_DNA"/>
</dbReference>
<evidence type="ECO:0000313" key="2">
    <source>
        <dbReference type="EMBL" id="KAL1871791.1"/>
    </source>
</evidence>
<sequence length="188" mass="21749">MAIPQSASREDSRTTPEPSLSPASPPPPPPASPKLEHPNDPSATLPQAAQARKVRHNRRLARPPEPDRLHAGWLPRGIRDEVRVNRRATLQKRADRRKRVKEALEKQAQEAQEQELRKEIQRARQKDLEEWIAQNDWEEKYAREEKGGSEMGEDEMQLHAELQMHVEEWEGHEVQLHSELRLYVAQVA</sequence>
<protein>
    <recommendedName>
        <fullName evidence="4">BZIP domain-containing protein</fullName>
    </recommendedName>
</protein>
<keyword evidence="3" id="KW-1185">Reference proteome</keyword>
<organism evidence="2 3">
    <name type="scientific">Paecilomyces lecythidis</name>
    <dbReference type="NCBI Taxonomy" id="3004212"/>
    <lineage>
        <taxon>Eukaryota</taxon>
        <taxon>Fungi</taxon>
        <taxon>Dikarya</taxon>
        <taxon>Ascomycota</taxon>
        <taxon>Pezizomycotina</taxon>
        <taxon>Eurotiomycetes</taxon>
        <taxon>Eurotiomycetidae</taxon>
        <taxon>Eurotiales</taxon>
        <taxon>Thermoascaceae</taxon>
        <taxon>Paecilomyces</taxon>
    </lineage>
</organism>
<gene>
    <name evidence="2" type="ORF">Plec18167_006941</name>
</gene>